<gene>
    <name evidence="1" type="ORF">Val02_71160</name>
</gene>
<sequence length="84" mass="9618">MNPARFARDIARARTRYARAAQRFDRAMADWETAAVPIVMVDETVPLWTPRQRDLARVTVGAWSDLMASRRTWDGILSELGCPR</sequence>
<organism evidence="1 2">
    <name type="scientific">Virgisporangium aliadipatigenens</name>
    <dbReference type="NCBI Taxonomy" id="741659"/>
    <lineage>
        <taxon>Bacteria</taxon>
        <taxon>Bacillati</taxon>
        <taxon>Actinomycetota</taxon>
        <taxon>Actinomycetes</taxon>
        <taxon>Micromonosporales</taxon>
        <taxon>Micromonosporaceae</taxon>
        <taxon>Virgisporangium</taxon>
    </lineage>
</organism>
<name>A0A8J4DTI8_9ACTN</name>
<evidence type="ECO:0000313" key="1">
    <source>
        <dbReference type="EMBL" id="GIJ50230.1"/>
    </source>
</evidence>
<evidence type="ECO:0000313" key="2">
    <source>
        <dbReference type="Proteomes" id="UP000619260"/>
    </source>
</evidence>
<reference evidence="1" key="1">
    <citation type="submission" date="2021-01" db="EMBL/GenBank/DDBJ databases">
        <title>Whole genome shotgun sequence of Virgisporangium aliadipatigenens NBRC 105644.</title>
        <authorList>
            <person name="Komaki H."/>
            <person name="Tamura T."/>
        </authorList>
    </citation>
    <scope>NUCLEOTIDE SEQUENCE</scope>
    <source>
        <strain evidence="1">NBRC 105644</strain>
    </source>
</reference>
<comment type="caution">
    <text evidence="1">The sequence shown here is derived from an EMBL/GenBank/DDBJ whole genome shotgun (WGS) entry which is preliminary data.</text>
</comment>
<dbReference type="EMBL" id="BOPF01000034">
    <property type="protein sequence ID" value="GIJ50230.1"/>
    <property type="molecule type" value="Genomic_DNA"/>
</dbReference>
<accession>A0A8J4DTI8</accession>
<protein>
    <submittedName>
        <fullName evidence="1">Uncharacterized protein</fullName>
    </submittedName>
</protein>
<dbReference type="AlphaFoldDB" id="A0A8J4DTI8"/>
<dbReference type="Proteomes" id="UP000619260">
    <property type="component" value="Unassembled WGS sequence"/>
</dbReference>
<keyword evidence="2" id="KW-1185">Reference proteome</keyword>
<dbReference type="RefSeq" id="WP_203903671.1">
    <property type="nucleotide sequence ID" value="NZ_BOPF01000034.1"/>
</dbReference>
<proteinExistence type="predicted"/>